<dbReference type="PANTHER" id="PTHR35038">
    <property type="entry name" value="DISSIMILATORY SULFITE REDUCTASE SIRA"/>
    <property type="match status" value="1"/>
</dbReference>
<feature type="region of interest" description="Disordered" evidence="2">
    <location>
        <begin position="26"/>
        <end position="47"/>
    </location>
</feature>
<dbReference type="EMBL" id="BAABLF010000002">
    <property type="protein sequence ID" value="GAA5186514.1"/>
    <property type="molecule type" value="Genomic_DNA"/>
</dbReference>
<evidence type="ECO:0000259" key="3">
    <source>
        <dbReference type="Pfam" id="PF22113"/>
    </source>
</evidence>
<dbReference type="Pfam" id="PF22113">
    <property type="entry name" value="Mtrc-MtrF_II-IV_dom"/>
    <property type="match status" value="2"/>
</dbReference>
<evidence type="ECO:0000256" key="2">
    <source>
        <dbReference type="SAM" id="MobiDB-lite"/>
    </source>
</evidence>
<dbReference type="Proteomes" id="UP001501600">
    <property type="component" value="Unassembled WGS sequence"/>
</dbReference>
<gene>
    <name evidence="4" type="ORF">GCM10025772_02180</name>
</gene>
<proteinExistence type="predicted"/>
<organism evidence="4 5">
    <name type="scientific">Ferrimonas gelatinilytica</name>
    <dbReference type="NCBI Taxonomy" id="1255257"/>
    <lineage>
        <taxon>Bacteria</taxon>
        <taxon>Pseudomonadati</taxon>
        <taxon>Pseudomonadota</taxon>
        <taxon>Gammaproteobacteria</taxon>
        <taxon>Alteromonadales</taxon>
        <taxon>Ferrimonadaceae</taxon>
        <taxon>Ferrimonas</taxon>
    </lineage>
</organism>
<evidence type="ECO:0000313" key="5">
    <source>
        <dbReference type="Proteomes" id="UP001501600"/>
    </source>
</evidence>
<protein>
    <submittedName>
        <fullName evidence="4">OmcA/MtrC family decaheme c-type cytochrome</fullName>
    </submittedName>
</protein>
<dbReference type="InterPro" id="IPR051829">
    <property type="entry name" value="Multiheme_Cytochr_ET"/>
</dbReference>
<dbReference type="Gene3D" id="1.10.720.180">
    <property type="match status" value="2"/>
</dbReference>
<comment type="caution">
    <text evidence="4">The sequence shown here is derived from an EMBL/GenBank/DDBJ whole genome shotgun (WGS) entry which is preliminary data.</text>
</comment>
<evidence type="ECO:0000256" key="1">
    <source>
        <dbReference type="ARBA" id="ARBA00022729"/>
    </source>
</evidence>
<evidence type="ECO:0000313" key="4">
    <source>
        <dbReference type="EMBL" id="GAA5186514.1"/>
    </source>
</evidence>
<sequence>MSTQHNTLLLIALMGGLLLSGCDDGKDGADGPAGPPGEVGSPGLPAGSFANTADSIDDVNFMLAPENLNLSADFRIEFQMTGKNVRGEDVPFVGLDRVAIYASHLSLNETDFGAPTAWASHSYLSVGQSAMYCQPGGGELTVRGTTYQACTLEETEPGLYVGTWEHSDAAPPVYLEGDDDSLTHRVWLRAYNLVDSNGVGLAEKVLSERLDYIPATGEVLDDSGRNLVADTACQNCHGGEEGGIIVTIEAHHNYQSVGNCVNCHNSSLAASEEQVAEGWNEGSWDLTVLVHRLHAGAHIADSLSGEALEFMGNIHYPGELYNCQACHQDNTAWTDNIYRDACVACHIDTDPYTGEGHRGIEVADDTTCVGCHGSGALGVMEAHNIGFRDTLKEAFYTEVDPATISLDLSADPAVLRFGYKAYLDGEAFTGDLSTLGFISNNRSWLVNFQADSGYAWAFLFTDGKGAADFISSDYQDGYYWVTHAVPLADAKGTGVIIADVRLCAEDGALVTCGAAVDDTLSVAMKAEAVYFDSLDPARTDVALSRFATDEGGITSIALCNDCHSDIAYAKRAHHGVDQIEQCVSCHNENATDYPFDPAKTNTSRELGLNVHKFHSGHSEYGEIHYPNLISDCSACHVSDQWFDGSGALMSGKSGFKVAVGGNDRLSPIANTCMACHENEAVKAHAASQGAIVDPANAVPNPPVESCAVCHRDVHSF</sequence>
<dbReference type="SUPFAM" id="SSF48695">
    <property type="entry name" value="Multiheme cytochromes"/>
    <property type="match status" value="1"/>
</dbReference>
<dbReference type="PANTHER" id="PTHR35038:SF6">
    <property type="entry name" value="SURFACE LOCALIZED DECAHEME CYTOCHROME C LIPOPROTEIN"/>
    <property type="match status" value="1"/>
</dbReference>
<dbReference type="InterPro" id="IPR036280">
    <property type="entry name" value="Multihaem_cyt_sf"/>
</dbReference>
<keyword evidence="1" id="KW-0732">Signal</keyword>
<dbReference type="InterPro" id="IPR020014">
    <property type="entry name" value="Decahaem_cyt-c_OmcA/MtrC"/>
</dbReference>
<name>A0ABP9RSV8_9GAMM</name>
<feature type="domain" description="Outer membrane cytochrome MtrC/MtrF-like" evidence="3">
    <location>
        <begin position="225"/>
        <end position="384"/>
    </location>
</feature>
<keyword evidence="5" id="KW-1185">Reference proteome</keyword>
<feature type="domain" description="Outer membrane cytochrome MtrC/MtrF-like" evidence="3">
    <location>
        <begin position="555"/>
        <end position="712"/>
    </location>
</feature>
<dbReference type="RefSeq" id="WP_345315187.1">
    <property type="nucleotide sequence ID" value="NZ_BAABLF010000002.1"/>
</dbReference>
<reference evidence="5" key="1">
    <citation type="journal article" date="2019" name="Int. J. Syst. Evol. Microbiol.">
        <title>The Global Catalogue of Microorganisms (GCM) 10K type strain sequencing project: providing services to taxonomists for standard genome sequencing and annotation.</title>
        <authorList>
            <consortium name="The Broad Institute Genomics Platform"/>
            <consortium name="The Broad Institute Genome Sequencing Center for Infectious Disease"/>
            <person name="Wu L."/>
            <person name="Ma J."/>
        </authorList>
    </citation>
    <scope>NUCLEOTIDE SEQUENCE [LARGE SCALE GENOMIC DNA]</scope>
    <source>
        <strain evidence="5">JCM 18720</strain>
    </source>
</reference>
<dbReference type="NCBIfam" id="TIGR03507">
    <property type="entry name" value="decahem_SO1788"/>
    <property type="match status" value="1"/>
</dbReference>
<accession>A0ABP9RSV8</accession>
<dbReference type="InterPro" id="IPR054337">
    <property type="entry name" value="Mtrc-MtrF-like_dom_II/IV"/>
</dbReference>